<sequence length="1488" mass="167910">MAVSISWLVFQLPLGICLTLILLGQIRCRPWSSAFPDPSSHPATEQEQERHKVPDFIESWETYKNYTNHHRPFSGHANRRATLDVLRSRVPASRVQEDDDPDQTTIFTDGYRLEIDQRGILGHGASGYVYPGILSSLNLKEKQDVAIKVSHRPHLLWEAQLMDLIHGDHLLRSLETVTIPQPEDDKAADGLVYAMIMPRMQGSLHSWAAGLSSREEPGQRTRSAMLQMWEGLVQLHAQGFAHRDVKLANVVYRWNETGDMHVLLSDLDHATPAREVRGSAGTLGYLSQEILLNQKHDPMSSDVFAMAMSFLGLVSRRMSSDRDFRMLVWKSVVDAAKQSKIETTLLQLFGNGLSVRQAGLLAKALCEEEGKNDGRWMRRITAKDFLVFNQYHLPDPYTRYPEMDREKQTHDPCTTNYGYCLCCLHGSTAIRSPLLTFSMDPLSAFSLACNILQVIELGQKTLTLTLNYRKASAGEPREHEDLQGVLQCLISLNVDLHASIPNSTDPDSLTPALARLKQANQECLRLSIEFVDLLNELKLRTPHALLESIRASIKTLWNRDRMEAMSKAVGRARENLNTALLFYLKYAPGRCFTVVSLTTVAGQDQILQSTAQLEDNVLSALEERCALIRADVRQVLEQVQAAGMNQAAETQLLVSHRHQLDYLQRQIHGILDRQEHLRNLDEQRRLAETHQLFLASIQFPQMQERAQQIRTAHEKTYRWVLQPQHPSSVVAWLSAPTDTEPIYWISGKPGAGKSTLMRYLDQNLDNEEHMLPWASGFTVIRASYYFWNAGNALQKSFEGLVRSLLAQILEQQPELIARITTLGPKYNPRTWGSSHVEWTQSELMSLLHLCIGALQDRFKILLLIDGLDEYEGTDELRRDVIRSLTGLNGMANVKTCLSSRPWNVFRDAFNSTPQLRLEDLTHQDISTYIKTELTKSPRFRYLHLRQKAEADRLILAMTEKAAGVFLWVRLVVRDLLEALQDGDNMAALSRKLNGIPADLDEYFSRMIDSIPPLHRREASKMIQIALHEETAFTALHPLRMLDLLFIDEPVLDFADTSPPNYPILDLADREGLAFMLDSTYRRINSRCMGLLECVFDLEFSDYFDLTTPDHLETYDGHQFNSALCTQVAESAEIGHTFMLTISFIHRSCRDFLRSPEIQELLHRNTGGPFDARRYLVNARIHQLKALMVVGINPELSFGIASYLASALAVPGWRESAPAIRAARVLDPVIEALLSASDPNSSMNFGWYIGRVVERWADERSCFLTLAIDFDMRGYVRECLGPAQVRNKAGRPILDHVLRPEFYQFSGSLGIGYSLVSPELVRIVLENGGNPNDYYRGGTVWARFLAWTAGCLVNYLTVDAEVVQAHVESIALLLQHGATLVIPHSWLASSSSSWAKVMTHPESGPQEGDRFRRQTSPVSVSTHTASSVDQPCYAVADLLEAFRPWFGGQIDRLIALAQRSAAASVLAQGITTLPLRPRTEHLRPGVESV</sequence>
<organism evidence="1 2">
    <name type="scientific">Aspergillus brunneoviolaceus CBS 621.78</name>
    <dbReference type="NCBI Taxonomy" id="1450534"/>
    <lineage>
        <taxon>Eukaryota</taxon>
        <taxon>Fungi</taxon>
        <taxon>Dikarya</taxon>
        <taxon>Ascomycota</taxon>
        <taxon>Pezizomycotina</taxon>
        <taxon>Eurotiomycetes</taxon>
        <taxon>Eurotiomycetidae</taxon>
        <taxon>Eurotiales</taxon>
        <taxon>Aspergillaceae</taxon>
        <taxon>Aspergillus</taxon>
        <taxon>Aspergillus subgen. Circumdati</taxon>
    </lineage>
</organism>
<name>A0ACD1G8C6_9EURO</name>
<evidence type="ECO:0000313" key="1">
    <source>
        <dbReference type="EMBL" id="RAH45522.1"/>
    </source>
</evidence>
<dbReference type="Proteomes" id="UP000249057">
    <property type="component" value="Unassembled WGS sequence"/>
</dbReference>
<dbReference type="EMBL" id="KZ825345">
    <property type="protein sequence ID" value="RAH45522.1"/>
    <property type="molecule type" value="Genomic_DNA"/>
</dbReference>
<protein>
    <submittedName>
        <fullName evidence="1">Uncharacterized protein</fullName>
    </submittedName>
</protein>
<evidence type="ECO:0000313" key="2">
    <source>
        <dbReference type="Proteomes" id="UP000249057"/>
    </source>
</evidence>
<proteinExistence type="predicted"/>
<reference evidence="1" key="1">
    <citation type="submission" date="2018-02" db="EMBL/GenBank/DDBJ databases">
        <title>The genomes of Aspergillus section Nigri reveals drivers in fungal speciation.</title>
        <authorList>
            <consortium name="DOE Joint Genome Institute"/>
            <person name="Vesth T.C."/>
            <person name="Nybo J."/>
            <person name="Theobald S."/>
            <person name="Brandl J."/>
            <person name="Frisvad J.C."/>
            <person name="Nielsen K.F."/>
            <person name="Lyhne E.K."/>
            <person name="Kogle M.E."/>
            <person name="Kuo A."/>
            <person name="Riley R."/>
            <person name="Clum A."/>
            <person name="Nolan M."/>
            <person name="Lipzen A."/>
            <person name="Salamov A."/>
            <person name="Henrissat B."/>
            <person name="Wiebenga A."/>
            <person name="De vries R.P."/>
            <person name="Grigoriev I.V."/>
            <person name="Mortensen U.H."/>
            <person name="Andersen M.R."/>
            <person name="Baker S.E."/>
        </authorList>
    </citation>
    <scope>NUCLEOTIDE SEQUENCE</scope>
    <source>
        <strain evidence="1">CBS 621.78</strain>
    </source>
</reference>
<gene>
    <name evidence="1" type="ORF">BO95DRAFT_432207</name>
</gene>
<keyword evidence="2" id="KW-1185">Reference proteome</keyword>
<accession>A0ACD1G8C6</accession>